<dbReference type="GO" id="GO:0016020">
    <property type="term" value="C:membrane"/>
    <property type="evidence" value="ECO:0007669"/>
    <property type="project" value="TreeGrafter"/>
</dbReference>
<evidence type="ECO:0000313" key="4">
    <source>
        <dbReference type="Proteomes" id="UP000307440"/>
    </source>
</evidence>
<dbReference type="InterPro" id="IPR036291">
    <property type="entry name" value="NAD(P)-bd_dom_sf"/>
</dbReference>
<dbReference type="PRINTS" id="PR00081">
    <property type="entry name" value="GDHRDH"/>
</dbReference>
<protein>
    <submittedName>
        <fullName evidence="3">NAD-P-binding protein</fullName>
    </submittedName>
</protein>
<dbReference type="EMBL" id="ML210380">
    <property type="protein sequence ID" value="TFK18754.1"/>
    <property type="molecule type" value="Genomic_DNA"/>
</dbReference>
<dbReference type="PANTHER" id="PTHR44196:SF1">
    <property type="entry name" value="DEHYDROGENASE_REDUCTASE SDR FAMILY MEMBER 7B"/>
    <property type="match status" value="1"/>
</dbReference>
<dbReference type="STRING" id="230819.A0A5C3KFU3"/>
<evidence type="ECO:0000256" key="2">
    <source>
        <dbReference type="ARBA" id="ARBA00023002"/>
    </source>
</evidence>
<proteinExistence type="inferred from homology"/>
<organism evidence="3 4">
    <name type="scientific">Coprinopsis marcescibilis</name>
    <name type="common">Agaric fungus</name>
    <name type="synonym">Psathyrella marcescibilis</name>
    <dbReference type="NCBI Taxonomy" id="230819"/>
    <lineage>
        <taxon>Eukaryota</taxon>
        <taxon>Fungi</taxon>
        <taxon>Dikarya</taxon>
        <taxon>Basidiomycota</taxon>
        <taxon>Agaricomycotina</taxon>
        <taxon>Agaricomycetes</taxon>
        <taxon>Agaricomycetidae</taxon>
        <taxon>Agaricales</taxon>
        <taxon>Agaricineae</taxon>
        <taxon>Psathyrellaceae</taxon>
        <taxon>Coprinopsis</taxon>
    </lineage>
</organism>
<dbReference type="Pfam" id="PF00106">
    <property type="entry name" value="adh_short"/>
    <property type="match status" value="1"/>
</dbReference>
<evidence type="ECO:0000313" key="3">
    <source>
        <dbReference type="EMBL" id="TFK18754.1"/>
    </source>
</evidence>
<evidence type="ECO:0000256" key="1">
    <source>
        <dbReference type="ARBA" id="ARBA00006484"/>
    </source>
</evidence>
<accession>A0A5C3KFU3</accession>
<reference evidence="3 4" key="1">
    <citation type="journal article" date="2019" name="Nat. Ecol. Evol.">
        <title>Megaphylogeny resolves global patterns of mushroom evolution.</title>
        <authorList>
            <person name="Varga T."/>
            <person name="Krizsan K."/>
            <person name="Foldi C."/>
            <person name="Dima B."/>
            <person name="Sanchez-Garcia M."/>
            <person name="Sanchez-Ramirez S."/>
            <person name="Szollosi G.J."/>
            <person name="Szarkandi J.G."/>
            <person name="Papp V."/>
            <person name="Albert L."/>
            <person name="Andreopoulos W."/>
            <person name="Angelini C."/>
            <person name="Antonin V."/>
            <person name="Barry K.W."/>
            <person name="Bougher N.L."/>
            <person name="Buchanan P."/>
            <person name="Buyck B."/>
            <person name="Bense V."/>
            <person name="Catcheside P."/>
            <person name="Chovatia M."/>
            <person name="Cooper J."/>
            <person name="Damon W."/>
            <person name="Desjardin D."/>
            <person name="Finy P."/>
            <person name="Geml J."/>
            <person name="Haridas S."/>
            <person name="Hughes K."/>
            <person name="Justo A."/>
            <person name="Karasinski D."/>
            <person name="Kautmanova I."/>
            <person name="Kiss B."/>
            <person name="Kocsube S."/>
            <person name="Kotiranta H."/>
            <person name="LaButti K.M."/>
            <person name="Lechner B.E."/>
            <person name="Liimatainen K."/>
            <person name="Lipzen A."/>
            <person name="Lukacs Z."/>
            <person name="Mihaltcheva S."/>
            <person name="Morgado L.N."/>
            <person name="Niskanen T."/>
            <person name="Noordeloos M.E."/>
            <person name="Ohm R.A."/>
            <person name="Ortiz-Santana B."/>
            <person name="Ovrebo C."/>
            <person name="Racz N."/>
            <person name="Riley R."/>
            <person name="Savchenko A."/>
            <person name="Shiryaev A."/>
            <person name="Soop K."/>
            <person name="Spirin V."/>
            <person name="Szebenyi C."/>
            <person name="Tomsovsky M."/>
            <person name="Tulloss R.E."/>
            <person name="Uehling J."/>
            <person name="Grigoriev I.V."/>
            <person name="Vagvolgyi C."/>
            <person name="Papp T."/>
            <person name="Martin F.M."/>
            <person name="Miettinen O."/>
            <person name="Hibbett D.S."/>
            <person name="Nagy L.G."/>
        </authorList>
    </citation>
    <scope>NUCLEOTIDE SEQUENCE [LARGE SCALE GENOMIC DNA]</scope>
    <source>
        <strain evidence="3 4">CBS 121175</strain>
    </source>
</reference>
<dbReference type="Gene3D" id="3.40.50.720">
    <property type="entry name" value="NAD(P)-binding Rossmann-like Domain"/>
    <property type="match status" value="1"/>
</dbReference>
<keyword evidence="2" id="KW-0560">Oxidoreductase</keyword>
<gene>
    <name evidence="3" type="ORF">FA15DRAFT_602739</name>
</gene>
<comment type="similarity">
    <text evidence="1">Belongs to the short-chain dehydrogenases/reductases (SDR) family.</text>
</comment>
<dbReference type="Proteomes" id="UP000307440">
    <property type="component" value="Unassembled WGS sequence"/>
</dbReference>
<dbReference type="SUPFAM" id="SSF51735">
    <property type="entry name" value="NAD(P)-binding Rossmann-fold domains"/>
    <property type="match status" value="1"/>
</dbReference>
<dbReference type="GO" id="GO:0016491">
    <property type="term" value="F:oxidoreductase activity"/>
    <property type="evidence" value="ECO:0007669"/>
    <property type="project" value="UniProtKB-KW"/>
</dbReference>
<dbReference type="OrthoDB" id="37659at2759"/>
<dbReference type="InterPro" id="IPR002347">
    <property type="entry name" value="SDR_fam"/>
</dbReference>
<dbReference type="AlphaFoldDB" id="A0A5C3KFU3"/>
<name>A0A5C3KFU3_COPMA</name>
<keyword evidence="4" id="KW-1185">Reference proteome</keyword>
<dbReference type="PANTHER" id="PTHR44196">
    <property type="entry name" value="DEHYDROGENASE/REDUCTASE SDR FAMILY MEMBER 7B"/>
    <property type="match status" value="1"/>
</dbReference>
<sequence>MTSFSRPRVVGALSTLPLLYILYKTLLRRRGASRRQRLATGVGCNNASVNGTSGTTSERVLVLGASSGIGRSIARQYSERGARVCVVGRRMALVDEVVAECRNAAPGGQGAVLGFQGDFANVEDMVRLRELLLAEWDGIDTLVVAAGVSALQPLLAIAGADVRGSELTPLATTPEGIQRAKDVALAAATGNYFGPVVAAVTFVPLLSAKSPAPCIVLINTLASAIPAPTRTIYASSKGASLLLYQALSIEQPQIKFAHILPSTVEGDFRASAVDSGPVREQDPNKHGLKREYVARKCIEAADEGRNVTVFLPGVMRYAHLLYWLYPLFVEKKASKKYNFTP</sequence>